<feature type="compositionally biased region" description="Acidic residues" evidence="1">
    <location>
        <begin position="40"/>
        <end position="50"/>
    </location>
</feature>
<feature type="compositionally biased region" description="Low complexity" evidence="1">
    <location>
        <begin position="116"/>
        <end position="125"/>
    </location>
</feature>
<reference evidence="2 3" key="1">
    <citation type="journal article" date="2015" name="Fungal Genet. Biol.">
        <title>Evolution of novel wood decay mechanisms in Agaricales revealed by the genome sequences of Fistulina hepatica and Cylindrobasidium torrendii.</title>
        <authorList>
            <person name="Floudas D."/>
            <person name="Held B.W."/>
            <person name="Riley R."/>
            <person name="Nagy L.G."/>
            <person name="Koehler G."/>
            <person name="Ransdell A.S."/>
            <person name="Younus H."/>
            <person name="Chow J."/>
            <person name="Chiniquy J."/>
            <person name="Lipzen A."/>
            <person name="Tritt A."/>
            <person name="Sun H."/>
            <person name="Haridas S."/>
            <person name="LaButti K."/>
            <person name="Ohm R.A."/>
            <person name="Kues U."/>
            <person name="Blanchette R.A."/>
            <person name="Grigoriev I.V."/>
            <person name="Minto R.E."/>
            <person name="Hibbett D.S."/>
        </authorList>
    </citation>
    <scope>NUCLEOTIDE SEQUENCE [LARGE SCALE GENOMIC DNA]</scope>
    <source>
        <strain evidence="2 3">FP15055 ss-10</strain>
    </source>
</reference>
<keyword evidence="3" id="KW-1185">Reference proteome</keyword>
<dbReference type="EMBL" id="KN880432">
    <property type="protein sequence ID" value="KIY74165.1"/>
    <property type="molecule type" value="Genomic_DNA"/>
</dbReference>
<feature type="region of interest" description="Disordered" evidence="1">
    <location>
        <begin position="271"/>
        <end position="294"/>
    </location>
</feature>
<feature type="region of interest" description="Disordered" evidence="1">
    <location>
        <begin position="483"/>
        <end position="510"/>
    </location>
</feature>
<protein>
    <submittedName>
        <fullName evidence="2">Uncharacterized protein</fullName>
    </submittedName>
</protein>
<feature type="compositionally biased region" description="Polar residues" evidence="1">
    <location>
        <begin position="222"/>
        <end position="232"/>
    </location>
</feature>
<accession>A0A0D7BV88</accession>
<organism evidence="2 3">
    <name type="scientific">Cylindrobasidium torrendii FP15055 ss-10</name>
    <dbReference type="NCBI Taxonomy" id="1314674"/>
    <lineage>
        <taxon>Eukaryota</taxon>
        <taxon>Fungi</taxon>
        <taxon>Dikarya</taxon>
        <taxon>Basidiomycota</taxon>
        <taxon>Agaricomycotina</taxon>
        <taxon>Agaricomycetes</taxon>
        <taxon>Agaricomycetidae</taxon>
        <taxon>Agaricales</taxon>
        <taxon>Marasmiineae</taxon>
        <taxon>Physalacriaceae</taxon>
        <taxon>Cylindrobasidium</taxon>
    </lineage>
</organism>
<feature type="region of interest" description="Disordered" evidence="1">
    <location>
        <begin position="599"/>
        <end position="661"/>
    </location>
</feature>
<evidence type="ECO:0000313" key="3">
    <source>
        <dbReference type="Proteomes" id="UP000054007"/>
    </source>
</evidence>
<feature type="region of interest" description="Disordered" evidence="1">
    <location>
        <begin position="1"/>
        <end position="169"/>
    </location>
</feature>
<feature type="region of interest" description="Disordered" evidence="1">
    <location>
        <begin position="188"/>
        <end position="255"/>
    </location>
</feature>
<gene>
    <name evidence="2" type="ORF">CYLTODRAFT_416422</name>
</gene>
<feature type="region of interest" description="Disordered" evidence="1">
    <location>
        <begin position="425"/>
        <end position="447"/>
    </location>
</feature>
<evidence type="ECO:0000256" key="1">
    <source>
        <dbReference type="SAM" id="MobiDB-lite"/>
    </source>
</evidence>
<feature type="compositionally biased region" description="Acidic residues" evidence="1">
    <location>
        <begin position="601"/>
        <end position="612"/>
    </location>
</feature>
<dbReference type="Proteomes" id="UP000054007">
    <property type="component" value="Unassembled WGS sequence"/>
</dbReference>
<evidence type="ECO:0000313" key="2">
    <source>
        <dbReference type="EMBL" id="KIY74165.1"/>
    </source>
</evidence>
<feature type="compositionally biased region" description="Basic residues" evidence="1">
    <location>
        <begin position="20"/>
        <end position="31"/>
    </location>
</feature>
<proteinExistence type="predicted"/>
<dbReference type="AlphaFoldDB" id="A0A0D7BV88"/>
<sequence length="746" mass="82481">MATSEVDIVISDSEPEREFHRQRRREKRRAPTKPSSVIDISDESIIEMESDMVNPNPPASSPSAMRRRLSAAHRENDAPSLDEPFTSGPIRPNSSVKKRTPTHSKFFPLSAGGNCKSPASGAPSSSRRKHSSPLSKPPSPTSISAPRPQLARGMTTDAAPSAEQRRPVPAYLVDDSAIFREESSADLSLYNPFGYQSPQSRRDDSSMYDSDSVESHARPSSRKTQITPSGSGPENRPGASVEKIPTSELSDDEDIGGLNIGKFAFKGSSRTPSVARSVREPSAQPTKARKTASLPSKERFASEFDDVQLNRLLKCVCCNLTWTSRKSIAQKLVHLRSCAKKHAFSDETVRLRVRQYLATAPELVPNPKALKDAQPKQPTTYFEEVVKDIEPKKRQRRAPVSTQVISPSAARHGIMKRAESILAQTAIEPQTHVPSNLDENDDGEEELPHTQAFRQSKFGTALGLIDMGESDEEPAMPATQAFRPSKFGTRLHEPDDQGSAKSQYSSREDSPIRLLSMSPCGGSPHLALPLNESRTQDVNVYEYNADNVEIYGYEVDEYGYVDEYDVDGAVMHFEPEAGPSRLQHNGTLVVQPTAISGRYEEAEEAEEAEESDGLGADPDVEMHLKSKKGKGKAKAEASPKRAKDAEAKRKPGRPKKDAVEKLKPKKWTEEEFDADWEAAVRARIVADEDLHLKVLRYEPTHFDVFLKLAMAGSEERPVTGLLKLQVRDFLDRQAISFFGGDGAWKR</sequence>
<feature type="compositionally biased region" description="Basic and acidic residues" evidence="1">
    <location>
        <begin position="633"/>
        <end position="661"/>
    </location>
</feature>
<dbReference type="STRING" id="1314674.A0A0D7BV88"/>
<dbReference type="OrthoDB" id="5576441at2759"/>
<name>A0A0D7BV88_9AGAR</name>